<evidence type="ECO:0000313" key="2">
    <source>
        <dbReference type="Proteomes" id="UP001242045"/>
    </source>
</evidence>
<protein>
    <submittedName>
        <fullName evidence="1">Uncharacterized protein</fullName>
    </submittedName>
</protein>
<gene>
    <name evidence="1" type="ORF">J2W31_004503</name>
</gene>
<sequence length="233" mass="26743">MTLAELIASFRVDSDDKARSQGGGQGDLLWPDADVARWFGEAEEEAAIRKRLLFDDFTLAIVRIDVLAGQSSYALDSRMFEVSKARLLNATTGRHLEDLYITTREALDQHCRTWRDDRRRPGFFIQDDTRIVLPGIVDRAYTLRLEGYRTPLDPITADSDPEGTTPEISAIHHRFLVHWVLHRAYGKQDADTFDPNRSAEALARFEQYFGLRPDADLRKDQQADQPHHNVAYW</sequence>
<evidence type="ECO:0000313" key="1">
    <source>
        <dbReference type="EMBL" id="MDP9895378.1"/>
    </source>
</evidence>
<dbReference type="EMBL" id="JAUSRD010000012">
    <property type="protein sequence ID" value="MDP9895378.1"/>
    <property type="molecule type" value="Genomic_DNA"/>
</dbReference>
<accession>A0AAW8CVC6</accession>
<dbReference type="InterPro" id="IPR056209">
    <property type="entry name" value="SU10_adaptor"/>
</dbReference>
<organism evidence="1 2">
    <name type="scientific">Variovorax boronicumulans</name>
    <dbReference type="NCBI Taxonomy" id="436515"/>
    <lineage>
        <taxon>Bacteria</taxon>
        <taxon>Pseudomonadati</taxon>
        <taxon>Pseudomonadota</taxon>
        <taxon>Betaproteobacteria</taxon>
        <taxon>Burkholderiales</taxon>
        <taxon>Comamonadaceae</taxon>
        <taxon>Variovorax</taxon>
    </lineage>
</organism>
<dbReference type="RefSeq" id="WP_307686089.1">
    <property type="nucleotide sequence ID" value="NZ_JAUSRD010000012.1"/>
</dbReference>
<dbReference type="Proteomes" id="UP001242045">
    <property type="component" value="Unassembled WGS sequence"/>
</dbReference>
<dbReference type="Pfam" id="PF24175">
    <property type="entry name" value="SU10_adaptor"/>
    <property type="match status" value="1"/>
</dbReference>
<name>A0AAW8CVC6_9BURK</name>
<proteinExistence type="predicted"/>
<reference evidence="1" key="1">
    <citation type="submission" date="2023-07" db="EMBL/GenBank/DDBJ databases">
        <title>Sorghum-associated microbial communities from plants grown in Nebraska, USA.</title>
        <authorList>
            <person name="Schachtman D."/>
        </authorList>
    </citation>
    <scope>NUCLEOTIDE SEQUENCE</scope>
    <source>
        <strain evidence="1">DS3754</strain>
    </source>
</reference>
<comment type="caution">
    <text evidence="1">The sequence shown here is derived from an EMBL/GenBank/DDBJ whole genome shotgun (WGS) entry which is preliminary data.</text>
</comment>
<dbReference type="AlphaFoldDB" id="A0AAW8CVC6"/>